<reference evidence="2" key="1">
    <citation type="submission" date="2016-05" db="EMBL/GenBank/DDBJ databases">
        <title>Paenibacillus oryzae. sp. nov., isolated from the rice root.</title>
        <authorList>
            <person name="Zhang J."/>
            <person name="Zhang X."/>
        </authorList>
    </citation>
    <scope>NUCLEOTIDE SEQUENCE [LARGE SCALE GENOMIC DNA]</scope>
    <source>
        <strain evidence="2">KCTC13222</strain>
    </source>
</reference>
<dbReference type="AlphaFoldDB" id="A0A1C1A3Z9"/>
<comment type="caution">
    <text evidence="1">The sequence shown here is derived from an EMBL/GenBank/DDBJ whole genome shotgun (WGS) entry which is preliminary data.</text>
</comment>
<name>A0A1C1A3Z9_9BACL</name>
<accession>A0A1C1A3Z9</accession>
<dbReference type="STRING" id="512399.A8709_14415"/>
<protein>
    <submittedName>
        <fullName evidence="1">Uncharacterized protein</fullName>
    </submittedName>
</protein>
<keyword evidence="2" id="KW-1185">Reference proteome</keyword>
<evidence type="ECO:0000313" key="2">
    <source>
        <dbReference type="Proteomes" id="UP000093309"/>
    </source>
</evidence>
<organism evidence="1 2">
    <name type="scientific">Paenibacillus pectinilyticus</name>
    <dbReference type="NCBI Taxonomy" id="512399"/>
    <lineage>
        <taxon>Bacteria</taxon>
        <taxon>Bacillati</taxon>
        <taxon>Bacillota</taxon>
        <taxon>Bacilli</taxon>
        <taxon>Bacillales</taxon>
        <taxon>Paenibacillaceae</taxon>
        <taxon>Paenibacillus</taxon>
    </lineage>
</organism>
<sequence length="219" mass="25756">MFLPDGAMKRWMYRSQLKEGFETSFLLELSKAGKVWQSELRQRGVMSGSVFERMGDLFLYFETEGEHCEWEWPDGCRAMMETWPGSGGKRRYAVPMLDIFHDGEPSEVRDGQIDRERIGMLARLKPELYGSYIFYHYALQEEKPNSFNPTYTIGTHEDLIFSYHERPTPAFEHGATRRTWPAPIAPENWHDMMKPHFIPWSEGEQGPELWTRMTTLLTF</sequence>
<dbReference type="EMBL" id="LYPC01000014">
    <property type="protein sequence ID" value="OCT15287.1"/>
    <property type="molecule type" value="Genomic_DNA"/>
</dbReference>
<gene>
    <name evidence="1" type="ORF">A8709_14415</name>
</gene>
<dbReference type="OrthoDB" id="3229063at2"/>
<dbReference type="RefSeq" id="WP_065852198.1">
    <property type="nucleotide sequence ID" value="NZ_LYPC01000014.1"/>
</dbReference>
<proteinExistence type="predicted"/>
<evidence type="ECO:0000313" key="1">
    <source>
        <dbReference type="EMBL" id="OCT15287.1"/>
    </source>
</evidence>
<dbReference type="Proteomes" id="UP000093309">
    <property type="component" value="Unassembled WGS sequence"/>
</dbReference>